<accession>A0A834I5B1</accession>
<gene>
    <name evidence="1" type="ORF">GWI33_014039</name>
</gene>
<organism evidence="1 2">
    <name type="scientific">Rhynchophorus ferrugineus</name>
    <name type="common">Red palm weevil</name>
    <name type="synonym">Curculio ferrugineus</name>
    <dbReference type="NCBI Taxonomy" id="354439"/>
    <lineage>
        <taxon>Eukaryota</taxon>
        <taxon>Metazoa</taxon>
        <taxon>Ecdysozoa</taxon>
        <taxon>Arthropoda</taxon>
        <taxon>Hexapoda</taxon>
        <taxon>Insecta</taxon>
        <taxon>Pterygota</taxon>
        <taxon>Neoptera</taxon>
        <taxon>Endopterygota</taxon>
        <taxon>Coleoptera</taxon>
        <taxon>Polyphaga</taxon>
        <taxon>Cucujiformia</taxon>
        <taxon>Curculionidae</taxon>
        <taxon>Dryophthorinae</taxon>
        <taxon>Rhynchophorus</taxon>
    </lineage>
</organism>
<proteinExistence type="predicted"/>
<evidence type="ECO:0000313" key="1">
    <source>
        <dbReference type="EMBL" id="KAF7273244.1"/>
    </source>
</evidence>
<sequence length="72" mass="8101">MSLHKEVLQEGHGGRNSILPLARLVPVEVNPDILEFQLSTAYSRPAKKCIYLQKALLPDSRSNQRRISSCVK</sequence>
<dbReference type="AlphaFoldDB" id="A0A834I5B1"/>
<evidence type="ECO:0000313" key="2">
    <source>
        <dbReference type="Proteomes" id="UP000625711"/>
    </source>
</evidence>
<name>A0A834I5B1_RHYFE</name>
<dbReference type="EMBL" id="JAACXV010013521">
    <property type="protein sequence ID" value="KAF7273244.1"/>
    <property type="molecule type" value="Genomic_DNA"/>
</dbReference>
<reference evidence="1" key="1">
    <citation type="submission" date="2020-08" db="EMBL/GenBank/DDBJ databases">
        <title>Genome sequencing and assembly of the red palm weevil Rhynchophorus ferrugineus.</title>
        <authorList>
            <person name="Dias G.B."/>
            <person name="Bergman C.M."/>
            <person name="Manee M."/>
        </authorList>
    </citation>
    <scope>NUCLEOTIDE SEQUENCE</scope>
    <source>
        <strain evidence="1">AA-2017</strain>
        <tissue evidence="1">Whole larva</tissue>
    </source>
</reference>
<dbReference type="Proteomes" id="UP000625711">
    <property type="component" value="Unassembled WGS sequence"/>
</dbReference>
<comment type="caution">
    <text evidence="1">The sequence shown here is derived from an EMBL/GenBank/DDBJ whole genome shotgun (WGS) entry which is preliminary data.</text>
</comment>
<protein>
    <submittedName>
        <fullName evidence="1">Uncharacterized protein</fullName>
    </submittedName>
</protein>
<keyword evidence="2" id="KW-1185">Reference proteome</keyword>